<dbReference type="EMBL" id="MJEQ01000628">
    <property type="protein sequence ID" value="OIT34981.1"/>
    <property type="molecule type" value="Genomic_DNA"/>
</dbReference>
<proteinExistence type="predicted"/>
<sequence length="759" mass="86237">MSKRADMLGFVESVSSVPALEIQVSSDSIDIDPIDYIDSVTTTLANSEDEIPDQLSRGTSTISQNQFANNVSFPIPFDESSLLLSSVELLNAHVLSPEIESALEDNTTSHVNLVFAKSPKRDTTEQLCQFAAMLLDSFPSLVTCGNFPICQILALPVSVNLDDGHMLDSSYCFHVRACTYFYYVPESTIGLSYFIVVWTIGLTQGKIFRQTEGSFLLLGCHCESTLKVDFKNILWFHHDINVHLDYWAETGQERNPFGFLFDSRVHVRDEKLHRVLQEIVESYSKQSPNIWINKAARLLFAMFDLARSTFPYIIFDPGGVNTSLCAMIQQLLFRLVKYFTAKNYDTTQQYMKMQPAANVLTDMLQEWKALNLRSGYKLKHRAVQGVGYTFSGGSENRVVAGHDILELNLVILKTLTVNINDQGYNLLIAGVMGLSGERASKIVYQYFMDNSRSEGFEHVKGCCLYYISSDFKITFAPSSVLDGLLGCQLFDIISYMVAYHVSIAFDREGNDSTVTMKNFIWDPFPVVQANIIDLSLQSRIYTKEEWIEWGIAYTITILISYLRMFGYACITLTENPCLSSSYNLLLLNIWIDWEVIECSKEEFRVPQKGSFSLIEFRLLWRFATGMFALVRSFTLLLIASKRWQASPSRYEWQILMAFKFINLLFSTKRCNDQGDWSITGALDHIFSSSHKPCLGIELFDWEVASIIVLDSNLEDKVLIEEESIVMNQLQPKVIQVAIGLTRAIGLRTNNRPRLIWDLG</sequence>
<organism evidence="1 2">
    <name type="scientific">Nicotiana attenuata</name>
    <name type="common">Coyote tobacco</name>
    <dbReference type="NCBI Taxonomy" id="49451"/>
    <lineage>
        <taxon>Eukaryota</taxon>
        <taxon>Viridiplantae</taxon>
        <taxon>Streptophyta</taxon>
        <taxon>Embryophyta</taxon>
        <taxon>Tracheophyta</taxon>
        <taxon>Spermatophyta</taxon>
        <taxon>Magnoliopsida</taxon>
        <taxon>eudicotyledons</taxon>
        <taxon>Gunneridae</taxon>
        <taxon>Pentapetalae</taxon>
        <taxon>asterids</taxon>
        <taxon>lamiids</taxon>
        <taxon>Solanales</taxon>
        <taxon>Solanaceae</taxon>
        <taxon>Nicotianoideae</taxon>
        <taxon>Nicotianeae</taxon>
        <taxon>Nicotiana</taxon>
    </lineage>
</organism>
<reference evidence="1" key="1">
    <citation type="submission" date="2016-11" db="EMBL/GenBank/DDBJ databases">
        <title>The genome of Nicotiana attenuata.</title>
        <authorList>
            <person name="Xu S."/>
            <person name="Brockmoeller T."/>
            <person name="Gaquerel E."/>
            <person name="Navarro A."/>
            <person name="Kuhl H."/>
            <person name="Gase K."/>
            <person name="Ling Z."/>
            <person name="Zhou W."/>
            <person name="Kreitzer C."/>
            <person name="Stanke M."/>
            <person name="Tang H."/>
            <person name="Lyons E."/>
            <person name="Pandey P."/>
            <person name="Pandey S.P."/>
            <person name="Timmermann B."/>
            <person name="Baldwin I.T."/>
        </authorList>
    </citation>
    <scope>NUCLEOTIDE SEQUENCE [LARGE SCALE GENOMIC DNA]</scope>
    <source>
        <strain evidence="1">UT</strain>
    </source>
</reference>
<name>A0A314KZY7_NICAT</name>
<dbReference type="Gramene" id="OIT34981">
    <property type="protein sequence ID" value="OIT34981"/>
    <property type="gene ID" value="A4A49_31349"/>
</dbReference>
<dbReference type="AlphaFoldDB" id="A0A314KZY7"/>
<dbReference type="Proteomes" id="UP000187609">
    <property type="component" value="Unassembled WGS sequence"/>
</dbReference>
<comment type="caution">
    <text evidence="1">The sequence shown here is derived from an EMBL/GenBank/DDBJ whole genome shotgun (WGS) entry which is preliminary data.</text>
</comment>
<evidence type="ECO:0000313" key="1">
    <source>
        <dbReference type="EMBL" id="OIT34981.1"/>
    </source>
</evidence>
<keyword evidence="2" id="KW-1185">Reference proteome</keyword>
<evidence type="ECO:0000313" key="2">
    <source>
        <dbReference type="Proteomes" id="UP000187609"/>
    </source>
</evidence>
<accession>A0A314KZY7</accession>
<protein>
    <submittedName>
        <fullName evidence="1">Uncharacterized protein</fullName>
    </submittedName>
</protein>
<gene>
    <name evidence="1" type="ORF">A4A49_31349</name>
</gene>